<dbReference type="PhylomeDB" id="Q7YZV1"/>
<accession>Q7YZV1</accession>
<dbReference type="InterPro" id="IPR044399">
    <property type="entry name" value="Mb-like_M"/>
</dbReference>
<keyword evidence="1 6" id="KW-0813">Transport</keyword>
<evidence type="ECO:0000313" key="9">
    <source>
        <dbReference type="EMBL" id="CCD65343.1"/>
    </source>
</evidence>
<dbReference type="PROSITE" id="PS01033">
    <property type="entry name" value="GLOBIN"/>
    <property type="match status" value="1"/>
</dbReference>
<keyword evidence="3 6" id="KW-0561">Oxygen transport</keyword>
<sequence>MEALNRFSQEEKDILRRSWKVLDKNLNHTAYNIFEMIFNQSPDTRQLFPFMKFNTGGRSKEIEFHALRFMQVLESVVKTLDNPETLNPLCDNLGRVHGRLSESRGFRTHHWGVFIECTLFHFRKVLGQDTYFHRMDALDKVIINWRIIIRLLIKQMKRGFNTDIKNRQASRELEESNKASTSSSPISQESCSLGTGLRKNSRQLMFLAVPGAAAATMSQSLTLPAINNNNYRKGSDSRLSTVSALSATSVSPAIERAPSTGLLRPLKEFARRRFINHF</sequence>
<dbReference type="RefSeq" id="NP_500166.3">
    <property type="nucleotide sequence ID" value="NM_067765.3"/>
</dbReference>
<dbReference type="KEGG" id="cel:CELE_C23H5.2"/>
<dbReference type="GO" id="GO:0015671">
    <property type="term" value="P:oxygen transport"/>
    <property type="evidence" value="ECO:0000318"/>
    <property type="project" value="GO_Central"/>
</dbReference>
<dbReference type="Gene3D" id="1.10.490.10">
    <property type="entry name" value="Globins"/>
    <property type="match status" value="1"/>
</dbReference>
<dbReference type="PaxDb" id="6239-C23H5.2"/>
<name>Q7YZV1_CAEEL</name>
<dbReference type="PANTHER" id="PTHR46458">
    <property type="entry name" value="BLR2807 PROTEIN"/>
    <property type="match status" value="1"/>
</dbReference>
<evidence type="ECO:0000313" key="11">
    <source>
        <dbReference type="WormBase" id="C23H5.2"/>
    </source>
</evidence>
<dbReference type="UCSC" id="C23H5.2">
    <property type="organism name" value="c. elegans"/>
</dbReference>
<dbReference type="PANTHER" id="PTHR46458:SF1">
    <property type="entry name" value="GEO09476P1"/>
    <property type="match status" value="1"/>
</dbReference>
<dbReference type="AlphaFoldDB" id="Q7YZV1"/>
<dbReference type="InterPro" id="IPR050532">
    <property type="entry name" value="Globin-like_OT"/>
</dbReference>
<dbReference type="OMA" id="IEFHALR"/>
<evidence type="ECO:0000256" key="1">
    <source>
        <dbReference type="ARBA" id="ARBA00022448"/>
    </source>
</evidence>
<evidence type="ECO:0000256" key="7">
    <source>
        <dbReference type="SAM" id="MobiDB-lite"/>
    </source>
</evidence>
<dbReference type="HOGENOM" id="CLU_1016457_0_0_1"/>
<reference evidence="9 10" key="1">
    <citation type="journal article" date="1998" name="Science">
        <title>Genome sequence of the nematode C. elegans: a platform for investigating biology.</title>
        <authorList>
            <consortium name="The C. elegans sequencing consortium"/>
            <person name="Sulson J.E."/>
            <person name="Waterston R."/>
        </authorList>
    </citation>
    <scope>NUCLEOTIDE SEQUENCE [LARGE SCALE GENOMIC DNA]</scope>
    <source>
        <strain evidence="9 10">Bristol N2</strain>
    </source>
</reference>
<dbReference type="AGR" id="WB:WBGene00016024"/>
<keyword evidence="10" id="KW-1185">Reference proteome</keyword>
<evidence type="ECO:0000256" key="2">
    <source>
        <dbReference type="ARBA" id="ARBA00022617"/>
    </source>
</evidence>
<dbReference type="SMR" id="Q7YZV1"/>
<dbReference type="eggNOG" id="KOG3378">
    <property type="taxonomic scope" value="Eukaryota"/>
</dbReference>
<dbReference type="Pfam" id="PF00042">
    <property type="entry name" value="Globin"/>
    <property type="match status" value="1"/>
</dbReference>
<dbReference type="CDD" id="cd01040">
    <property type="entry name" value="Mb-like"/>
    <property type="match status" value="1"/>
</dbReference>
<evidence type="ECO:0000313" key="10">
    <source>
        <dbReference type="Proteomes" id="UP000001940"/>
    </source>
</evidence>
<dbReference type="GeneID" id="177008"/>
<dbReference type="InterPro" id="IPR012292">
    <property type="entry name" value="Globin/Proto"/>
</dbReference>
<dbReference type="STRING" id="6239.C23H5.2.1"/>
<evidence type="ECO:0000259" key="8">
    <source>
        <dbReference type="PROSITE" id="PS01033"/>
    </source>
</evidence>
<protein>
    <submittedName>
        <fullName evidence="9">Globin domain-containing protein</fullName>
    </submittedName>
</protein>
<dbReference type="EMBL" id="BX284604">
    <property type="protein sequence ID" value="CCD65343.1"/>
    <property type="molecule type" value="Genomic_DNA"/>
</dbReference>
<keyword evidence="2 6" id="KW-0349">Heme</keyword>
<feature type="region of interest" description="Disordered" evidence="7">
    <location>
        <begin position="169"/>
        <end position="194"/>
    </location>
</feature>
<keyword evidence="4" id="KW-0479">Metal-binding</keyword>
<dbReference type="GO" id="GO:0005344">
    <property type="term" value="F:oxygen carrier activity"/>
    <property type="evidence" value="ECO:0000318"/>
    <property type="project" value="GO_Central"/>
</dbReference>
<organism evidence="9 10">
    <name type="scientific">Caenorhabditis elegans</name>
    <dbReference type="NCBI Taxonomy" id="6239"/>
    <lineage>
        <taxon>Eukaryota</taxon>
        <taxon>Metazoa</taxon>
        <taxon>Ecdysozoa</taxon>
        <taxon>Nematoda</taxon>
        <taxon>Chromadorea</taxon>
        <taxon>Rhabditida</taxon>
        <taxon>Rhabditina</taxon>
        <taxon>Rhabditomorpha</taxon>
        <taxon>Rhabditoidea</taxon>
        <taxon>Rhabditidae</taxon>
        <taxon>Peloderinae</taxon>
        <taxon>Caenorhabditis</taxon>
    </lineage>
</organism>
<dbReference type="Proteomes" id="UP000001940">
    <property type="component" value="Chromosome IV"/>
</dbReference>
<evidence type="ECO:0000256" key="4">
    <source>
        <dbReference type="ARBA" id="ARBA00022723"/>
    </source>
</evidence>
<gene>
    <name evidence="9 11" type="primary">glb-7</name>
    <name evidence="11" type="ORF">C23H5.2</name>
    <name evidence="9" type="ORF">CELE_C23H5.2</name>
</gene>
<evidence type="ECO:0000256" key="5">
    <source>
        <dbReference type="ARBA" id="ARBA00023004"/>
    </source>
</evidence>
<dbReference type="SUPFAM" id="SSF46458">
    <property type="entry name" value="Globin-like"/>
    <property type="match status" value="1"/>
</dbReference>
<dbReference type="CTD" id="177008"/>
<dbReference type="GO" id="GO:0001666">
    <property type="term" value="P:response to hypoxia"/>
    <property type="evidence" value="ECO:0000318"/>
    <property type="project" value="GO_Central"/>
</dbReference>
<keyword evidence="5" id="KW-0408">Iron</keyword>
<comment type="similarity">
    <text evidence="6">Belongs to the globin family.</text>
</comment>
<dbReference type="GO" id="GO:0019825">
    <property type="term" value="F:oxygen binding"/>
    <property type="evidence" value="ECO:0000318"/>
    <property type="project" value="GO_Central"/>
</dbReference>
<proteinExistence type="inferred from homology"/>
<dbReference type="OrthoDB" id="436496at2759"/>
<dbReference type="InterPro" id="IPR000971">
    <property type="entry name" value="Globin"/>
</dbReference>
<evidence type="ECO:0000256" key="3">
    <source>
        <dbReference type="ARBA" id="ARBA00022621"/>
    </source>
</evidence>
<dbReference type="InterPro" id="IPR009050">
    <property type="entry name" value="Globin-like_sf"/>
</dbReference>
<dbReference type="GO" id="GO:0046872">
    <property type="term" value="F:metal ion binding"/>
    <property type="evidence" value="ECO:0007669"/>
    <property type="project" value="UniProtKB-KW"/>
</dbReference>
<dbReference type="InParanoid" id="Q7YZV1"/>
<dbReference type="GO" id="GO:0020037">
    <property type="term" value="F:heme binding"/>
    <property type="evidence" value="ECO:0007669"/>
    <property type="project" value="InterPro"/>
</dbReference>
<feature type="domain" description="Globin" evidence="8">
    <location>
        <begin position="6"/>
        <end position="161"/>
    </location>
</feature>
<evidence type="ECO:0000256" key="6">
    <source>
        <dbReference type="RuleBase" id="RU000356"/>
    </source>
</evidence>
<dbReference type="WormBase" id="C23H5.2">
    <property type="protein sequence ID" value="CE17437"/>
    <property type="gene ID" value="WBGene00016024"/>
    <property type="gene designation" value="glb-7"/>
</dbReference>
<feature type="compositionally biased region" description="Polar residues" evidence="7">
    <location>
        <begin position="178"/>
        <end position="193"/>
    </location>
</feature>
<dbReference type="Bgee" id="WBGene00016024">
    <property type="expression patterns" value="Expressed in pharyngeal muscle cell (C elegans) and 3 other cell types or tissues"/>
</dbReference>